<protein>
    <submittedName>
        <fullName evidence="1">Uncharacterized protein</fullName>
    </submittedName>
</protein>
<dbReference type="EMBL" id="JACSGT010000001">
    <property type="protein sequence ID" value="MCF2219118.1"/>
    <property type="molecule type" value="Genomic_DNA"/>
</dbReference>
<comment type="caution">
    <text evidence="1">The sequence shown here is derived from an EMBL/GenBank/DDBJ whole genome shotgun (WGS) entry which is preliminary data.</text>
</comment>
<sequence length="197" mass="22802">MFCPAFFYGQKFQATLTFKNGKVVNGFADELAKVNKKNLLDYKESKDGQKQQVSLEDLSKIEYREGDKIALAEPISIVEFKNAKKWLYKIYSGKVNVYTFSNTSIESSFRNGNFYSNETLQTVYVFQYKNDPGNIVTSIMDAGPLTVNTFQKKANVKMLLNYFKDKCPKVNEAYEKGEIEFKKNPFTFVEYFEKKCN</sequence>
<dbReference type="RefSeq" id="WP_235130818.1">
    <property type="nucleotide sequence ID" value="NZ_JACSGT010000001.1"/>
</dbReference>
<keyword evidence="2" id="KW-1185">Reference proteome</keyword>
<organism evidence="1 2">
    <name type="scientific">Chryseobacterium indicum</name>
    <dbReference type="NCBI Taxonomy" id="2766954"/>
    <lineage>
        <taxon>Bacteria</taxon>
        <taxon>Pseudomonadati</taxon>
        <taxon>Bacteroidota</taxon>
        <taxon>Flavobacteriia</taxon>
        <taxon>Flavobacteriales</taxon>
        <taxon>Weeksellaceae</taxon>
        <taxon>Chryseobacterium group</taxon>
        <taxon>Chryseobacterium</taxon>
    </lineage>
</organism>
<evidence type="ECO:0000313" key="1">
    <source>
        <dbReference type="EMBL" id="MCF2219118.1"/>
    </source>
</evidence>
<reference evidence="1" key="1">
    <citation type="submission" date="2021-08" db="EMBL/GenBank/DDBJ databases">
        <title>Complete genome sequence of Chryseobacterium sp strain PS-8.</title>
        <authorList>
            <person name="Das S.K."/>
        </authorList>
    </citation>
    <scope>NUCLEOTIDE SEQUENCE</scope>
    <source>
        <strain evidence="1">PS-8</strain>
    </source>
</reference>
<proteinExistence type="predicted"/>
<accession>A0ABS9C5Q4</accession>
<dbReference type="Proteomes" id="UP001430374">
    <property type="component" value="Unassembled WGS sequence"/>
</dbReference>
<evidence type="ECO:0000313" key="2">
    <source>
        <dbReference type="Proteomes" id="UP001430374"/>
    </source>
</evidence>
<name>A0ABS9C5Q4_9FLAO</name>
<gene>
    <name evidence="1" type="ORF">H9Q08_07355</name>
</gene>